<gene>
    <name evidence="2" type="ORF">UMAG_06048</name>
</gene>
<dbReference type="GO" id="GO:0033745">
    <property type="term" value="F:L-methionine-(R)-S-oxide reductase activity"/>
    <property type="evidence" value="ECO:0000318"/>
    <property type="project" value="GO_Central"/>
</dbReference>
<dbReference type="GeneID" id="23565763"/>
<dbReference type="InterPro" id="IPR051330">
    <property type="entry name" value="Phosphatase_reg/MetRdx"/>
</dbReference>
<proteinExistence type="predicted"/>
<dbReference type="Proteomes" id="UP000000561">
    <property type="component" value="Chromosome 21"/>
</dbReference>
<protein>
    <recommendedName>
        <fullName evidence="4">GAF domain-containing protein</fullName>
    </recommendedName>
</protein>
<dbReference type="PANTHER" id="PTHR21021">
    <property type="entry name" value="GAF/PUTATIVE CYTOSKELETAL PROTEIN"/>
    <property type="match status" value="1"/>
</dbReference>
<organism evidence="2 3">
    <name type="scientific">Mycosarcoma maydis</name>
    <name type="common">Corn smut fungus</name>
    <name type="synonym">Ustilago maydis</name>
    <dbReference type="NCBI Taxonomy" id="5270"/>
    <lineage>
        <taxon>Eukaryota</taxon>
        <taxon>Fungi</taxon>
        <taxon>Dikarya</taxon>
        <taxon>Basidiomycota</taxon>
        <taxon>Ustilaginomycotina</taxon>
        <taxon>Ustilaginomycetes</taxon>
        <taxon>Ustilaginales</taxon>
        <taxon>Ustilaginaceae</taxon>
        <taxon>Mycosarcoma</taxon>
    </lineage>
</organism>
<dbReference type="GO" id="GO:0005829">
    <property type="term" value="C:cytosol"/>
    <property type="evidence" value="ECO:0000318"/>
    <property type="project" value="GO_Central"/>
</dbReference>
<feature type="compositionally biased region" description="Polar residues" evidence="1">
    <location>
        <begin position="164"/>
        <end position="176"/>
    </location>
</feature>
<dbReference type="Gene3D" id="3.30.450.40">
    <property type="match status" value="2"/>
</dbReference>
<dbReference type="InterPro" id="IPR029016">
    <property type="entry name" value="GAF-like_dom_sf"/>
</dbReference>
<reference evidence="2 3" key="1">
    <citation type="journal article" date="2006" name="Nature">
        <title>Insights from the genome of the biotrophic fungal plant pathogen Ustilago maydis.</title>
        <authorList>
            <person name="Kamper J."/>
            <person name="Kahmann R."/>
            <person name="Bolker M."/>
            <person name="Ma L.J."/>
            <person name="Brefort T."/>
            <person name="Saville B.J."/>
            <person name="Banuett F."/>
            <person name="Kronstad J.W."/>
            <person name="Gold S.E."/>
            <person name="Muller O."/>
            <person name="Perlin M.H."/>
            <person name="Wosten H.A."/>
            <person name="de Vries R."/>
            <person name="Ruiz-Herrera J."/>
            <person name="Reynaga-Pena C.G."/>
            <person name="Snetselaar K."/>
            <person name="McCann M."/>
            <person name="Perez-Martin J."/>
            <person name="Feldbrugge M."/>
            <person name="Basse C.W."/>
            <person name="Steinberg G."/>
            <person name="Ibeas J.I."/>
            <person name="Holloman W."/>
            <person name="Guzman P."/>
            <person name="Farman M."/>
            <person name="Stajich J.E."/>
            <person name="Sentandreu R."/>
            <person name="Gonzalez-Prieto J.M."/>
            <person name="Kennell J.C."/>
            <person name="Molina L."/>
            <person name="Schirawski J."/>
            <person name="Mendoza-Mendoza A."/>
            <person name="Greilinger D."/>
            <person name="Munch K."/>
            <person name="Rossel N."/>
            <person name="Scherer M."/>
            <person name="Vranes M."/>
            <person name="Ladendorf O."/>
            <person name="Vincon V."/>
            <person name="Fuchs U."/>
            <person name="Sandrock B."/>
            <person name="Meng S."/>
            <person name="Ho E.C."/>
            <person name="Cahill M.J."/>
            <person name="Boyce K.J."/>
            <person name="Klose J."/>
            <person name="Klosterman S.J."/>
            <person name="Deelstra H.J."/>
            <person name="Ortiz-Castellanos L."/>
            <person name="Li W."/>
            <person name="Sanchez-Alonso P."/>
            <person name="Schreier P.H."/>
            <person name="Hauser-Hahn I."/>
            <person name="Vaupel M."/>
            <person name="Koopmann E."/>
            <person name="Friedrich G."/>
            <person name="Voss H."/>
            <person name="Schluter T."/>
            <person name="Margolis J."/>
            <person name="Platt D."/>
            <person name="Swimmer C."/>
            <person name="Gnirke A."/>
            <person name="Chen F."/>
            <person name="Vysotskaia V."/>
            <person name="Mannhaupt G."/>
            <person name="Guldener U."/>
            <person name="Munsterkotter M."/>
            <person name="Haase D."/>
            <person name="Oesterheld M."/>
            <person name="Mewes H.W."/>
            <person name="Mauceli E.W."/>
            <person name="DeCaprio D."/>
            <person name="Wade C.M."/>
            <person name="Butler J."/>
            <person name="Young S."/>
            <person name="Jaffe D.B."/>
            <person name="Calvo S."/>
            <person name="Nusbaum C."/>
            <person name="Galagan J."/>
            <person name="Birren B.W."/>
        </authorList>
    </citation>
    <scope>NUCLEOTIDE SEQUENCE [LARGE SCALE GENOMIC DNA]</scope>
    <source>
        <strain evidence="3">DSM 14603 / FGSC 9021 / UM521</strain>
    </source>
</reference>
<dbReference type="VEuPathDB" id="FungiDB:UMAG_06048"/>
<dbReference type="eggNOG" id="ENOG502RXXR">
    <property type="taxonomic scope" value="Eukaryota"/>
</dbReference>
<dbReference type="OMA" id="GRRVNWA"/>
<dbReference type="GO" id="GO:0034599">
    <property type="term" value="P:cellular response to oxidative stress"/>
    <property type="evidence" value="ECO:0007669"/>
    <property type="project" value="EnsemblFungi"/>
</dbReference>
<sequence length="230" mass="24988">MVHADAAALPSYVVTKADFYDHLESSLISLIDPGTDWISALSNASSLVFNSMNRFPAWTSKRINWAGFYLLSPLLPSEIVSPKKRKHPTLLLGPFNGLPACQLIVSVPGKGVCADASAVLPPRVVRVADTDAYPGHIACDSLSKSEIVVPLVIPRTRLAHVHQNALQQQSPLNQATPVDGDDRSWAGRGDAQDIIIGVLDIDCESLDGFDQEDETRLRTIADLIVQRSAW</sequence>
<dbReference type="KEGG" id="uma:UMAG_06048"/>
<dbReference type="SUPFAM" id="SSF55781">
    <property type="entry name" value="GAF domain-like"/>
    <property type="match status" value="1"/>
</dbReference>
<dbReference type="RefSeq" id="XP_011392412.1">
    <property type="nucleotide sequence ID" value="XM_011394110.1"/>
</dbReference>
<dbReference type="EMBL" id="CM003160">
    <property type="protein sequence ID" value="KIS65959.1"/>
    <property type="molecule type" value="Genomic_DNA"/>
</dbReference>
<dbReference type="STRING" id="237631.A0A0D1DNC2"/>
<evidence type="ECO:0000313" key="2">
    <source>
        <dbReference type="EMBL" id="KIS65959.1"/>
    </source>
</evidence>
<evidence type="ECO:0008006" key="4">
    <source>
        <dbReference type="Google" id="ProtNLM"/>
    </source>
</evidence>
<dbReference type="InParanoid" id="A0A0D1DNC2"/>
<name>A0A0D1DNC2_MYCMD</name>
<evidence type="ECO:0000313" key="3">
    <source>
        <dbReference type="Proteomes" id="UP000000561"/>
    </source>
</evidence>
<keyword evidence="3" id="KW-1185">Reference proteome</keyword>
<accession>A0A0D1DNC2</accession>
<dbReference type="OrthoDB" id="15735at2759"/>
<dbReference type="AlphaFoldDB" id="A0A0D1DNC2"/>
<feature type="region of interest" description="Disordered" evidence="1">
    <location>
        <begin position="164"/>
        <end position="184"/>
    </location>
</feature>
<dbReference type="PANTHER" id="PTHR21021:SF15">
    <property type="entry name" value="FREE METHIONINE-R-SULFOXIDE REDUCTASE"/>
    <property type="match status" value="1"/>
</dbReference>
<evidence type="ECO:0000256" key="1">
    <source>
        <dbReference type="SAM" id="MobiDB-lite"/>
    </source>
</evidence>